<evidence type="ECO:0000256" key="4">
    <source>
        <dbReference type="ARBA" id="ARBA00023136"/>
    </source>
</evidence>
<sequence length="66" mass="7501">MFLIYKHVLHGLRKVFREEGFKKLFTGGTSATTRGVLVTISQTAFEDQINEVKSILEIFVSKAVNR</sequence>
<dbReference type="Pfam" id="PF00153">
    <property type="entry name" value="Mito_carr"/>
    <property type="match status" value="1"/>
</dbReference>
<proteinExistence type="inferred from homology"/>
<dbReference type="AlphaFoldDB" id="A0A1B0AGN6"/>
<accession>A0A1B0AGN6</accession>
<dbReference type="InterPro" id="IPR023395">
    <property type="entry name" value="MCP_dom_sf"/>
</dbReference>
<feature type="repeat" description="Solcar" evidence="5">
    <location>
        <begin position="1"/>
        <end position="52"/>
    </location>
</feature>
<dbReference type="Proteomes" id="UP000092445">
    <property type="component" value="Unassembled WGS sequence"/>
</dbReference>
<name>A0A1B0AGN6_GLOPL</name>
<keyword evidence="3 5" id="KW-0812">Transmembrane</keyword>
<protein>
    <submittedName>
        <fullName evidence="7">Uncharacterized protein</fullName>
    </submittedName>
</protein>
<evidence type="ECO:0000313" key="8">
    <source>
        <dbReference type="Proteomes" id="UP000092445"/>
    </source>
</evidence>
<dbReference type="EnsemblMetazoa" id="GPAI045117-RA">
    <property type="protein sequence ID" value="GPAI045117-PA"/>
    <property type="gene ID" value="GPAI045117"/>
</dbReference>
<keyword evidence="8" id="KW-1185">Reference proteome</keyword>
<evidence type="ECO:0000256" key="6">
    <source>
        <dbReference type="RuleBase" id="RU000488"/>
    </source>
</evidence>
<dbReference type="GO" id="GO:0016020">
    <property type="term" value="C:membrane"/>
    <property type="evidence" value="ECO:0007669"/>
    <property type="project" value="UniProtKB-SubCell"/>
</dbReference>
<evidence type="ECO:0000313" key="7">
    <source>
        <dbReference type="EnsemblMetazoa" id="GPAI045117-PA"/>
    </source>
</evidence>
<evidence type="ECO:0000256" key="3">
    <source>
        <dbReference type="ARBA" id="ARBA00022692"/>
    </source>
</evidence>
<evidence type="ECO:0000256" key="2">
    <source>
        <dbReference type="ARBA" id="ARBA00006375"/>
    </source>
</evidence>
<dbReference type="VEuPathDB" id="VectorBase:GPAI045117"/>
<evidence type="ECO:0000256" key="5">
    <source>
        <dbReference type="PROSITE-ProRule" id="PRU00282"/>
    </source>
</evidence>
<keyword evidence="4 5" id="KW-0472">Membrane</keyword>
<keyword evidence="6" id="KW-0813">Transport</keyword>
<reference evidence="8" key="1">
    <citation type="submission" date="2014-03" db="EMBL/GenBank/DDBJ databases">
        <authorList>
            <person name="Aksoy S."/>
            <person name="Warren W."/>
            <person name="Wilson R.K."/>
        </authorList>
    </citation>
    <scope>NUCLEOTIDE SEQUENCE [LARGE SCALE GENOMIC DNA]</scope>
    <source>
        <strain evidence="8">IAEA</strain>
    </source>
</reference>
<dbReference type="InterPro" id="IPR018108">
    <property type="entry name" value="MCP_transmembrane"/>
</dbReference>
<dbReference type="STRING" id="7398.A0A1B0AGN6"/>
<comment type="subcellular location">
    <subcellularLocation>
        <location evidence="1">Membrane</location>
        <topology evidence="1">Multi-pass membrane protein</topology>
    </subcellularLocation>
</comment>
<comment type="similarity">
    <text evidence="2 6">Belongs to the mitochondrial carrier (TC 2.A.29) family.</text>
</comment>
<evidence type="ECO:0000256" key="1">
    <source>
        <dbReference type="ARBA" id="ARBA00004141"/>
    </source>
</evidence>
<reference evidence="7" key="2">
    <citation type="submission" date="2020-05" db="UniProtKB">
        <authorList>
            <consortium name="EnsemblMetazoa"/>
        </authorList>
    </citation>
    <scope>IDENTIFICATION</scope>
    <source>
        <strain evidence="7">IAEA</strain>
    </source>
</reference>
<organism evidence="7 8">
    <name type="scientific">Glossina pallidipes</name>
    <name type="common">Tsetse fly</name>
    <dbReference type="NCBI Taxonomy" id="7398"/>
    <lineage>
        <taxon>Eukaryota</taxon>
        <taxon>Metazoa</taxon>
        <taxon>Ecdysozoa</taxon>
        <taxon>Arthropoda</taxon>
        <taxon>Hexapoda</taxon>
        <taxon>Insecta</taxon>
        <taxon>Pterygota</taxon>
        <taxon>Neoptera</taxon>
        <taxon>Endopterygota</taxon>
        <taxon>Diptera</taxon>
        <taxon>Brachycera</taxon>
        <taxon>Muscomorpha</taxon>
        <taxon>Hippoboscoidea</taxon>
        <taxon>Glossinidae</taxon>
        <taxon>Glossina</taxon>
    </lineage>
</organism>
<dbReference type="SUPFAM" id="SSF103506">
    <property type="entry name" value="Mitochondrial carrier"/>
    <property type="match status" value="1"/>
</dbReference>
<dbReference type="PROSITE" id="PS50920">
    <property type="entry name" value="SOLCAR"/>
    <property type="match status" value="1"/>
</dbReference>